<name>A0A0H2MTB1_9PROT</name>
<evidence type="ECO:0000313" key="3">
    <source>
        <dbReference type="Proteomes" id="UP000035444"/>
    </source>
</evidence>
<feature type="signal peptide" evidence="1">
    <location>
        <begin position="1"/>
        <end position="20"/>
    </location>
</feature>
<gene>
    <name evidence="2" type="ORF">WH96_14245</name>
</gene>
<dbReference type="EMBL" id="LAQL01000009">
    <property type="protein sequence ID" value="KLN59895.1"/>
    <property type="molecule type" value="Genomic_DNA"/>
</dbReference>
<comment type="caution">
    <text evidence="2">The sequence shown here is derived from an EMBL/GenBank/DDBJ whole genome shotgun (WGS) entry which is preliminary data.</text>
</comment>
<keyword evidence="1" id="KW-0732">Signal</keyword>
<feature type="chain" id="PRO_5002597129" description="ABC-type transport auxiliary lipoprotein component domain-containing protein" evidence="1">
    <location>
        <begin position="21"/>
        <end position="197"/>
    </location>
</feature>
<dbReference type="AlphaFoldDB" id="A0A0H2MTB1"/>
<reference evidence="2 3" key="1">
    <citation type="submission" date="2015-03" db="EMBL/GenBank/DDBJ databases">
        <title>Genome Sequence of Kiloniella spongiae MEBiC09566, isolated from a marine sponge.</title>
        <authorList>
            <person name="Shao Z."/>
            <person name="Wang L."/>
            <person name="Li X."/>
        </authorList>
    </citation>
    <scope>NUCLEOTIDE SEQUENCE [LARGE SCALE GENOMIC DNA]</scope>
    <source>
        <strain evidence="2 3">MEBiC09566</strain>
    </source>
</reference>
<dbReference type="PROSITE" id="PS51257">
    <property type="entry name" value="PROKAR_LIPOPROTEIN"/>
    <property type="match status" value="1"/>
</dbReference>
<dbReference type="STRING" id="1489064.WH96_14245"/>
<dbReference type="RefSeq" id="WP_047764884.1">
    <property type="nucleotide sequence ID" value="NZ_LAQL01000009.1"/>
</dbReference>
<dbReference type="Proteomes" id="UP000035444">
    <property type="component" value="Unassembled WGS sequence"/>
</dbReference>
<sequence>MLSRRSFVLSGLALGSAVLAGCKTAPSTYEYAELTYTHLPPYNLLVRDVVVDQAYVSPAKSPNVEHLFDVSPAQASERWARDRLYPQGNNNILNFVIKNAAVTESKLEQQKGLTGLFTYDQSERYNGVLEVELQILSDQGFNEASVIAKAERSVTVAENIKLREREKVWYKLTEDLMTEIDRQLQQGIAKHLSDYVL</sequence>
<dbReference type="OrthoDB" id="8447133at2"/>
<proteinExistence type="predicted"/>
<organism evidence="2 3">
    <name type="scientific">Kiloniella spongiae</name>
    <dbReference type="NCBI Taxonomy" id="1489064"/>
    <lineage>
        <taxon>Bacteria</taxon>
        <taxon>Pseudomonadati</taxon>
        <taxon>Pseudomonadota</taxon>
        <taxon>Alphaproteobacteria</taxon>
        <taxon>Rhodospirillales</taxon>
        <taxon>Kiloniellaceae</taxon>
        <taxon>Kiloniella</taxon>
    </lineage>
</organism>
<accession>A0A0H2MTB1</accession>
<evidence type="ECO:0000256" key="1">
    <source>
        <dbReference type="SAM" id="SignalP"/>
    </source>
</evidence>
<evidence type="ECO:0000313" key="2">
    <source>
        <dbReference type="EMBL" id="KLN59895.1"/>
    </source>
</evidence>
<evidence type="ECO:0008006" key="4">
    <source>
        <dbReference type="Google" id="ProtNLM"/>
    </source>
</evidence>
<protein>
    <recommendedName>
        <fullName evidence="4">ABC-type transport auxiliary lipoprotein component domain-containing protein</fullName>
    </recommendedName>
</protein>
<keyword evidence="3" id="KW-1185">Reference proteome</keyword>